<evidence type="ECO:0000313" key="2">
    <source>
        <dbReference type="Proteomes" id="UP000216998"/>
    </source>
</evidence>
<proteinExistence type="predicted"/>
<gene>
    <name evidence="1" type="ORF">CHU95_04705</name>
</gene>
<keyword evidence="2" id="KW-1185">Reference proteome</keyword>
<comment type="caution">
    <text evidence="1">The sequence shown here is derived from an EMBL/GenBank/DDBJ whole genome shotgun (WGS) entry which is preliminary data.</text>
</comment>
<name>A0A255Z7A0_9PROT</name>
<dbReference type="InterPro" id="IPR016541">
    <property type="entry name" value="UCP008505"/>
</dbReference>
<sequence>MLYLLDANVLIRAHEDYYPIDRVPQFWDWLLKVADAGHVKMPFEIHDEIAISNGPLKDWICEAEAKKKLILDEQVSKDLLHKVLSIGYAPDLTDSELEMVGRDPFLISYALVTADRVVVTKEVSKPSKQRANRKVPDVCNSVGAAWMKDFEFFRAMNFNTSTK</sequence>
<dbReference type="EMBL" id="NOXU01000022">
    <property type="protein sequence ID" value="OYQ36520.1"/>
    <property type="molecule type" value="Genomic_DNA"/>
</dbReference>
<protein>
    <submittedName>
        <fullName evidence="1">DNA-binding protein</fullName>
    </submittedName>
</protein>
<reference evidence="1 2" key="1">
    <citation type="submission" date="2017-07" db="EMBL/GenBank/DDBJ databases">
        <title>Niveispirillum cyanobacteriorum sp. nov., isolated from cyanobacterial aggregates in a eutrophic lake.</title>
        <authorList>
            <person name="Cai H."/>
        </authorList>
    </citation>
    <scope>NUCLEOTIDE SEQUENCE [LARGE SCALE GENOMIC DNA]</scope>
    <source>
        <strain evidence="2">TH1-14</strain>
    </source>
</reference>
<organism evidence="1 2">
    <name type="scientific">Niveispirillum lacus</name>
    <dbReference type="NCBI Taxonomy" id="1981099"/>
    <lineage>
        <taxon>Bacteria</taxon>
        <taxon>Pseudomonadati</taxon>
        <taxon>Pseudomonadota</taxon>
        <taxon>Alphaproteobacteria</taxon>
        <taxon>Rhodospirillales</taxon>
        <taxon>Azospirillaceae</taxon>
        <taxon>Niveispirillum</taxon>
    </lineage>
</organism>
<dbReference type="Pfam" id="PF14367">
    <property type="entry name" value="DUF4411"/>
    <property type="match status" value="1"/>
</dbReference>
<dbReference type="Proteomes" id="UP000216998">
    <property type="component" value="Unassembled WGS sequence"/>
</dbReference>
<dbReference type="AlphaFoldDB" id="A0A255Z7A0"/>
<evidence type="ECO:0000313" key="1">
    <source>
        <dbReference type="EMBL" id="OYQ36520.1"/>
    </source>
</evidence>
<dbReference type="RefSeq" id="WP_094454200.1">
    <property type="nucleotide sequence ID" value="NZ_NOXU01000022.1"/>
</dbReference>
<accession>A0A255Z7A0</accession>
<keyword evidence="1" id="KW-0238">DNA-binding</keyword>
<dbReference type="GO" id="GO:0003677">
    <property type="term" value="F:DNA binding"/>
    <property type="evidence" value="ECO:0007669"/>
    <property type="project" value="UniProtKB-KW"/>
</dbReference>
<dbReference type="OrthoDB" id="338425at2"/>